<evidence type="ECO:0000259" key="3">
    <source>
        <dbReference type="PROSITE" id="PS50835"/>
    </source>
</evidence>
<evidence type="ECO:0000256" key="1">
    <source>
        <dbReference type="ARBA" id="ARBA00022737"/>
    </source>
</evidence>
<dbReference type="PANTHER" id="PTHR14340">
    <property type="entry name" value="MICROFIBRIL-ASSOCIATED GLYCOPROTEIN 3"/>
    <property type="match status" value="1"/>
</dbReference>
<dbReference type="Pfam" id="PF00041">
    <property type="entry name" value="fn3"/>
    <property type="match status" value="1"/>
</dbReference>
<organism evidence="5 6">
    <name type="scientific">Oikopleura dioica</name>
    <name type="common">Tunicate</name>
    <dbReference type="NCBI Taxonomy" id="34765"/>
    <lineage>
        <taxon>Eukaryota</taxon>
        <taxon>Metazoa</taxon>
        <taxon>Chordata</taxon>
        <taxon>Tunicata</taxon>
        <taxon>Appendicularia</taxon>
        <taxon>Copelata</taxon>
        <taxon>Oikopleuridae</taxon>
        <taxon>Oikopleura</taxon>
    </lineage>
</organism>
<protein>
    <submittedName>
        <fullName evidence="5">Oidioi.mRNA.OKI2018_I69.chr1.g3897.t1.cds</fullName>
    </submittedName>
</protein>
<dbReference type="CDD" id="cd00096">
    <property type="entry name" value="Ig"/>
    <property type="match status" value="1"/>
</dbReference>
<sequence>MLAQIILTHWQGPIKVKAGRKFTIKIPFEANPGASIRWIRDDGANGARTIPSEFKIYSSSDSTSLYVSSPELDDSGSYSIQLLDGNYRDFVKLHLLVVNVPGPPLEPTILQVVSNTVELQWKPPRSDSNSAITGYLVEKRDERSDDWFVVYDRVRQSCCSICSLVVGNNYFFRIKAINDVGVGVPVEVGPVCIPKPAPVDLSLYAPQLSNWAEMIPPQERPQKPEFTTPLNTRTLVVGYSGTLTCAIRGFPRPTIRWFKNSIEVTTHPRFRASWGQGIIQLEILRSSLSDAGTYTCFAQNAFGEAAVTADVFVRQPTIMNCSKI</sequence>
<dbReference type="InterPro" id="IPR013098">
    <property type="entry name" value="Ig_I-set"/>
</dbReference>
<dbReference type="PANTHER" id="PTHR14340:SF9">
    <property type="entry name" value="FIBRONECTIN TYPE-III DOMAIN-CONTAINING PROTEIN"/>
    <property type="match status" value="1"/>
</dbReference>
<keyword evidence="1" id="KW-0677">Repeat</keyword>
<dbReference type="InterPro" id="IPR007110">
    <property type="entry name" value="Ig-like_dom"/>
</dbReference>
<dbReference type="SMART" id="SM00060">
    <property type="entry name" value="FN3"/>
    <property type="match status" value="1"/>
</dbReference>
<dbReference type="InterPro" id="IPR003598">
    <property type="entry name" value="Ig_sub2"/>
</dbReference>
<evidence type="ECO:0000313" key="5">
    <source>
        <dbReference type="EMBL" id="CAG5108659.1"/>
    </source>
</evidence>
<dbReference type="EMBL" id="OU015566">
    <property type="protein sequence ID" value="CAG5108659.1"/>
    <property type="molecule type" value="Genomic_DNA"/>
</dbReference>
<evidence type="ECO:0000313" key="6">
    <source>
        <dbReference type="Proteomes" id="UP001158576"/>
    </source>
</evidence>
<dbReference type="InterPro" id="IPR003599">
    <property type="entry name" value="Ig_sub"/>
</dbReference>
<evidence type="ECO:0000259" key="4">
    <source>
        <dbReference type="PROSITE" id="PS50853"/>
    </source>
</evidence>
<feature type="domain" description="Fibronectin type-III" evidence="4">
    <location>
        <begin position="103"/>
        <end position="196"/>
    </location>
</feature>
<keyword evidence="6" id="KW-1185">Reference proteome</keyword>
<feature type="domain" description="Ig-like" evidence="3">
    <location>
        <begin position="224"/>
        <end position="308"/>
    </location>
</feature>
<name>A0ABN7SZ43_OIKDI</name>
<proteinExistence type="predicted"/>
<dbReference type="Proteomes" id="UP001158576">
    <property type="component" value="Chromosome 1"/>
</dbReference>
<evidence type="ECO:0000256" key="2">
    <source>
        <dbReference type="ARBA" id="ARBA00023319"/>
    </source>
</evidence>
<dbReference type="SMART" id="SM00408">
    <property type="entry name" value="IGc2"/>
    <property type="match status" value="1"/>
</dbReference>
<dbReference type="SUPFAM" id="SSF48726">
    <property type="entry name" value="Immunoglobulin"/>
    <property type="match status" value="2"/>
</dbReference>
<dbReference type="InterPro" id="IPR013783">
    <property type="entry name" value="Ig-like_fold"/>
</dbReference>
<reference evidence="5 6" key="1">
    <citation type="submission" date="2021-04" db="EMBL/GenBank/DDBJ databases">
        <authorList>
            <person name="Bliznina A."/>
        </authorList>
    </citation>
    <scope>NUCLEOTIDE SEQUENCE [LARGE SCALE GENOMIC DNA]</scope>
</reference>
<dbReference type="PRINTS" id="PR00014">
    <property type="entry name" value="FNTYPEIII"/>
</dbReference>
<dbReference type="CDD" id="cd00063">
    <property type="entry name" value="FN3"/>
    <property type="match status" value="1"/>
</dbReference>
<dbReference type="InterPro" id="IPR003961">
    <property type="entry name" value="FN3_dom"/>
</dbReference>
<dbReference type="PROSITE" id="PS50853">
    <property type="entry name" value="FN3"/>
    <property type="match status" value="1"/>
</dbReference>
<dbReference type="SUPFAM" id="SSF49265">
    <property type="entry name" value="Fibronectin type III"/>
    <property type="match status" value="1"/>
</dbReference>
<keyword evidence="2" id="KW-0393">Immunoglobulin domain</keyword>
<dbReference type="SMART" id="SM00409">
    <property type="entry name" value="IG"/>
    <property type="match status" value="2"/>
</dbReference>
<accession>A0ABN7SZ43</accession>
<dbReference type="InterPro" id="IPR036116">
    <property type="entry name" value="FN3_sf"/>
</dbReference>
<dbReference type="InterPro" id="IPR036179">
    <property type="entry name" value="Ig-like_dom_sf"/>
</dbReference>
<dbReference type="Pfam" id="PF07679">
    <property type="entry name" value="I-set"/>
    <property type="match status" value="1"/>
</dbReference>
<gene>
    <name evidence="5" type="ORF">OKIOD_LOCUS12662</name>
</gene>
<dbReference type="PROSITE" id="PS50835">
    <property type="entry name" value="IG_LIKE"/>
    <property type="match status" value="1"/>
</dbReference>
<dbReference type="Gene3D" id="2.60.40.10">
    <property type="entry name" value="Immunoglobulins"/>
    <property type="match status" value="3"/>
</dbReference>